<gene>
    <name evidence="5" type="ORF">SAMN05216551_11279</name>
</gene>
<dbReference type="PANTHER" id="PTHR43179:SF12">
    <property type="entry name" value="GALACTOFURANOSYLTRANSFERASE GLFT2"/>
    <property type="match status" value="1"/>
</dbReference>
<dbReference type="PANTHER" id="PTHR43179">
    <property type="entry name" value="RHAMNOSYLTRANSFERASE WBBL"/>
    <property type="match status" value="1"/>
</dbReference>
<keyword evidence="6" id="KW-1185">Reference proteome</keyword>
<organism evidence="5 6">
    <name type="scientific">Chitinasiproducens palmae</name>
    <dbReference type="NCBI Taxonomy" id="1770053"/>
    <lineage>
        <taxon>Bacteria</taxon>
        <taxon>Pseudomonadati</taxon>
        <taxon>Pseudomonadota</taxon>
        <taxon>Betaproteobacteria</taxon>
        <taxon>Burkholderiales</taxon>
        <taxon>Burkholderiaceae</taxon>
        <taxon>Chitinasiproducens</taxon>
    </lineage>
</organism>
<dbReference type="RefSeq" id="WP_091911621.1">
    <property type="nucleotide sequence ID" value="NZ_FNLO01000012.1"/>
</dbReference>
<dbReference type="CDD" id="cd00761">
    <property type="entry name" value="Glyco_tranf_GTA_type"/>
    <property type="match status" value="1"/>
</dbReference>
<protein>
    <submittedName>
        <fullName evidence="5">Glycosyltransferase like family 2</fullName>
    </submittedName>
</protein>
<dbReference type="InterPro" id="IPR001173">
    <property type="entry name" value="Glyco_trans_2-like"/>
</dbReference>
<dbReference type="GO" id="GO:0016757">
    <property type="term" value="F:glycosyltransferase activity"/>
    <property type="evidence" value="ECO:0007669"/>
    <property type="project" value="UniProtKB-KW"/>
</dbReference>
<evidence type="ECO:0000313" key="6">
    <source>
        <dbReference type="Proteomes" id="UP000243719"/>
    </source>
</evidence>
<proteinExistence type="inferred from homology"/>
<accession>A0A1H2PTV8</accession>
<evidence type="ECO:0000256" key="2">
    <source>
        <dbReference type="ARBA" id="ARBA00022676"/>
    </source>
</evidence>
<feature type="domain" description="Glycosyltransferase 2-like" evidence="4">
    <location>
        <begin position="4"/>
        <end position="134"/>
    </location>
</feature>
<dbReference type="EMBL" id="FNLO01000012">
    <property type="protein sequence ID" value="SDV50553.1"/>
    <property type="molecule type" value="Genomic_DNA"/>
</dbReference>
<keyword evidence="2" id="KW-0328">Glycosyltransferase</keyword>
<dbReference type="Gene3D" id="3.90.550.10">
    <property type="entry name" value="Spore Coat Polysaccharide Biosynthesis Protein SpsA, Chain A"/>
    <property type="match status" value="1"/>
</dbReference>
<name>A0A1H2PTV8_9BURK</name>
<reference evidence="6" key="1">
    <citation type="submission" date="2016-09" db="EMBL/GenBank/DDBJ databases">
        <authorList>
            <person name="Varghese N."/>
            <person name="Submissions S."/>
        </authorList>
    </citation>
    <scope>NUCLEOTIDE SEQUENCE [LARGE SCALE GENOMIC DNA]</scope>
    <source>
        <strain evidence="6">JS23</strain>
    </source>
</reference>
<dbReference type="Pfam" id="PF00535">
    <property type="entry name" value="Glycos_transf_2"/>
    <property type="match status" value="1"/>
</dbReference>
<evidence type="ECO:0000256" key="1">
    <source>
        <dbReference type="ARBA" id="ARBA00006739"/>
    </source>
</evidence>
<evidence type="ECO:0000259" key="4">
    <source>
        <dbReference type="Pfam" id="PF00535"/>
    </source>
</evidence>
<dbReference type="AlphaFoldDB" id="A0A1H2PTV8"/>
<dbReference type="Proteomes" id="UP000243719">
    <property type="component" value="Unassembled WGS sequence"/>
</dbReference>
<dbReference type="OrthoDB" id="257969at2"/>
<comment type="similarity">
    <text evidence="1">Belongs to the glycosyltransferase 2 family.</text>
</comment>
<sequence>MKVSVIVPTHRRVTDLLRCLDALAAQRRIADETIVVTRIDDRLTHERLAQWQHQHALPGLRIVTIAEPGVVAAYNLGLDTASGDIVCFTDDDAAPHRTWLERIAFAFAVDSRIGGLGGRDIIYRDGQPVTGAHRRVGMISWYGRMSGNHHLGVGRARRVAVLKGVNMCWRRAAIAGLRFDARLRGSGAQVHCELAFSLAVARRGWWLVYDPELVVDHYHAPRLDEDQRHRFNALAFFNACHNMRLIMYEAMPAWRRACYLVYALGVGGRDDPGLVRALKLAVDGDGWTRAMHKLALAGRAAIAARRTARAAMH</sequence>
<evidence type="ECO:0000313" key="5">
    <source>
        <dbReference type="EMBL" id="SDV50553.1"/>
    </source>
</evidence>
<dbReference type="SUPFAM" id="SSF53448">
    <property type="entry name" value="Nucleotide-diphospho-sugar transferases"/>
    <property type="match status" value="1"/>
</dbReference>
<dbReference type="STRING" id="1770053.SAMN05216551_11279"/>
<dbReference type="InterPro" id="IPR029044">
    <property type="entry name" value="Nucleotide-diphossugar_trans"/>
</dbReference>
<evidence type="ECO:0000256" key="3">
    <source>
        <dbReference type="ARBA" id="ARBA00022679"/>
    </source>
</evidence>
<keyword evidence="3 5" id="KW-0808">Transferase</keyword>